<proteinExistence type="predicted"/>
<dbReference type="SUPFAM" id="SSF52540">
    <property type="entry name" value="P-loop containing nucleoside triphosphate hydrolases"/>
    <property type="match status" value="1"/>
</dbReference>
<feature type="compositionally biased region" description="Low complexity" evidence="4">
    <location>
        <begin position="280"/>
        <end position="301"/>
    </location>
</feature>
<dbReference type="InterPro" id="IPR035892">
    <property type="entry name" value="C2_domain_sf"/>
</dbReference>
<keyword evidence="2" id="KW-0677">Repeat</keyword>
<feature type="domain" description="NACHT" evidence="6">
    <location>
        <begin position="656"/>
        <end position="803"/>
    </location>
</feature>
<organism evidence="7 8">
    <name type="scientific">Athelia psychrophila</name>
    <dbReference type="NCBI Taxonomy" id="1759441"/>
    <lineage>
        <taxon>Eukaryota</taxon>
        <taxon>Fungi</taxon>
        <taxon>Dikarya</taxon>
        <taxon>Basidiomycota</taxon>
        <taxon>Agaricomycotina</taxon>
        <taxon>Agaricomycetes</taxon>
        <taxon>Agaricomycetidae</taxon>
        <taxon>Atheliales</taxon>
        <taxon>Atheliaceae</taxon>
        <taxon>Athelia</taxon>
    </lineage>
</organism>
<feature type="repeat" description="WD" evidence="3">
    <location>
        <begin position="1314"/>
        <end position="1351"/>
    </location>
</feature>
<sequence length="1884" mass="204383">MNNSGSSAGAGHSSTFVVAIRDLKCNHLPSVGLFKRAGKTRLQIQFGDLKKTTATVNGSVGEWNEAFHFDVHGPGEMKIGVYHIQTMGSDLYVGGVKEPIDSFVTEEKRLTRPLITYDEQGSAHTSSTTIQFTMMVFPRPKQSQFSGSPAPSSRPQRPRNPPPYLDYSEDDAHDGVHFGLRARNDSFSTMASPLTPLDISPSSSAHAPSMAPTINGHDYSNRYSPVLSPSINSGGYPDSYSPAPSSSINSGGYPNSYSPATTSTGRYSAGAGAPSPLNFAPSTASASPPAPPTSYSMSPTALSTSPTNYSMSPTNYSSSNTYFSRAPSSRSSNHTPSPPPMKSHLPYLAEGRVSEETQASARRAPSYRRNMTLPDVSAPGNSYNLNLNRKASAPLMHMGLSQDPMVLAVHKATVSLERIARAPSSNGLQLGSQAGDVRDWVSVNSSDSRSTATAEGGWRPLMDKVQSFAKLIQGIPEVHTNAQMASSVLGSAYQVICALRARDEHIDRLVDCLLDVYTVIHESDPLKNIATLAPVFAQVVQQTTECAYFIREYAKKKSFLARSSINIQPYAEKYEGKLGDLRKAMQTGITVLHTSVLVMRVLDIVNSHVTAIDLEDMPYAHGAHYNPEKMCLPGTRERLIHKILDWANDDTDNAPRILLVHGEPGIGKSALANEVAHRFEALQRLGSSFFFERSHQADRRPDNVFSTIARDLAESDPQRKACLADAIKEKRSLRTTTSVREQFETFILQPALQLQAATFGPVVVVIDALDEAGSVEDRREVLSALADKASELPCNFRILVTARAEDDIKLALGRRKHVAFISLTDDVDAPSDIKYYVDEQLNPVAGISSNGNWCPWLAEESNGLFQWAFTACQFVKAVGERTSDPIQRLNVLASAPQRHLDPLDGLYYKILAGTIPVSDHSTIRRFKIIVGSALAAPKPLPMNSLKELYSQYGPAMDVDGIMRPLAALFNGVYHDSVPVYPLHASLRDFLTDSSRSGDFCVDLSLYHCDLAIRSFRTMNNQLHFNMCSLDKPHLANKDVPDFQLRLRNNVSPLLSQVCRLWAEQLSATTFNPELAKLVQTFMSTKILFWLEVLSANKEISKAPAALTAVIEWSQNLDITELAIDAKQFVLAFGSAISRSIPHIYLSALSAAPQSSKMAQVYVPQLPEFRELHFDKIATWPCIQNIVTGHTGPILCLALSQDGRHFASAGSDQVVYVWDVVTSEIVSGPLVHHHTGPVISVAFSHSGQYLASGSEDGMIGVWRVDSGERVGLIQGHSDSVTSIMYSQEFELLISGSSDCTIRVWDAFTRRPISTLRSHKAGVNCISVSPNSALIASASDDKMVLVWDLKTGKCGPPFTGHMDAVTSVAFAPDCAHIVSGSKDGTIRMWDVSTGAAISVFKGPANSTDIVTSVAFAPNGKEIVSGSSQATVNVWDTQNVTAAPKMLTGHTDSVTSIVFPQGGNSEYFVSGSKDCTARVWGAKNAATEVITTATAPVQNGKMAKGCYHSTSNGTTFDYHSMVCAVAYSPDKRRVATGSSDGAFRVWDAVSGKLLVGPIKADSYSVNSICFSPDGQVLVTGGDDKSVCLWDSVTGKAASPPFKAHKKEISAVMFSPDGTRILSSSLDKTIRVWDRLGNVIVGPLKAHSDKIRSVAFSFDGKRIVSGADDIYVWDSQGGRVSGPFKGHLKQVFSVSFSYDGIRIVSGGQDQTVRIWDSSTGLPVIEPLRGHTKPVRSAKFGPGDMVVLSASADNTVRLWDAFTAETISIFKGHTNQVSCLAFSPDGMHFASGSDDGLMRVRDLWAGEWQVPSKGRSSNPFTGTTLLANGWIADSRGELLLWLPPWARVGFWLSRRMLVVQGYGCFDLNQLSPLAPWLKSIVAAKEMALT</sequence>
<evidence type="ECO:0000256" key="2">
    <source>
        <dbReference type="ARBA" id="ARBA00022737"/>
    </source>
</evidence>
<dbReference type="Gene3D" id="3.40.50.300">
    <property type="entry name" value="P-loop containing nucleotide triphosphate hydrolases"/>
    <property type="match status" value="1"/>
</dbReference>
<dbReference type="PROSITE" id="PS00678">
    <property type="entry name" value="WD_REPEATS_1"/>
    <property type="match status" value="3"/>
</dbReference>
<dbReference type="STRING" id="436010.A0A166LK37"/>
<dbReference type="Pfam" id="PF25168">
    <property type="entry name" value="Beta-prop_WDR36-Utp21_2nd"/>
    <property type="match status" value="1"/>
</dbReference>
<feature type="repeat" description="WD" evidence="3">
    <location>
        <begin position="1186"/>
        <end position="1227"/>
    </location>
</feature>
<dbReference type="EMBL" id="KV417535">
    <property type="protein sequence ID" value="KZP23041.1"/>
    <property type="molecule type" value="Genomic_DNA"/>
</dbReference>
<dbReference type="OrthoDB" id="163438at2759"/>
<feature type="repeat" description="WD" evidence="3">
    <location>
        <begin position="1723"/>
        <end position="1764"/>
    </location>
</feature>
<evidence type="ECO:0000259" key="5">
    <source>
        <dbReference type="PROSITE" id="PS50004"/>
    </source>
</evidence>
<dbReference type="PRINTS" id="PR00320">
    <property type="entry name" value="GPROTEINBRPT"/>
</dbReference>
<dbReference type="Proteomes" id="UP000076532">
    <property type="component" value="Unassembled WGS sequence"/>
</dbReference>
<dbReference type="CDD" id="cd00200">
    <property type="entry name" value="WD40"/>
    <property type="match status" value="2"/>
</dbReference>
<feature type="repeat" description="WD" evidence="3">
    <location>
        <begin position="1272"/>
        <end position="1313"/>
    </location>
</feature>
<feature type="repeat" description="WD" evidence="3">
    <location>
        <begin position="1765"/>
        <end position="1798"/>
    </location>
</feature>
<evidence type="ECO:0000256" key="4">
    <source>
        <dbReference type="SAM" id="MobiDB-lite"/>
    </source>
</evidence>
<dbReference type="Gene3D" id="2.60.40.150">
    <property type="entry name" value="C2 domain"/>
    <property type="match status" value="1"/>
</dbReference>
<feature type="repeat" description="WD" evidence="3">
    <location>
        <begin position="1356"/>
        <end position="1397"/>
    </location>
</feature>
<reference evidence="7 8" key="1">
    <citation type="journal article" date="2016" name="Mol. Biol. Evol.">
        <title>Comparative Genomics of Early-Diverging Mushroom-Forming Fungi Provides Insights into the Origins of Lignocellulose Decay Capabilities.</title>
        <authorList>
            <person name="Nagy L.G."/>
            <person name="Riley R."/>
            <person name="Tritt A."/>
            <person name="Adam C."/>
            <person name="Daum C."/>
            <person name="Floudas D."/>
            <person name="Sun H."/>
            <person name="Yadav J.S."/>
            <person name="Pangilinan J."/>
            <person name="Larsson K.H."/>
            <person name="Matsuura K."/>
            <person name="Barry K."/>
            <person name="Labutti K."/>
            <person name="Kuo R."/>
            <person name="Ohm R.A."/>
            <person name="Bhattacharya S.S."/>
            <person name="Shirouzu T."/>
            <person name="Yoshinaga Y."/>
            <person name="Martin F.M."/>
            <person name="Grigoriev I.V."/>
            <person name="Hibbett D.S."/>
        </authorList>
    </citation>
    <scope>NUCLEOTIDE SEQUENCE [LARGE SCALE GENOMIC DNA]</scope>
    <source>
        <strain evidence="7 8">CBS 109695</strain>
    </source>
</reference>
<evidence type="ECO:0000259" key="6">
    <source>
        <dbReference type="PROSITE" id="PS50837"/>
    </source>
</evidence>
<dbReference type="PROSITE" id="PS50837">
    <property type="entry name" value="NACHT"/>
    <property type="match status" value="1"/>
</dbReference>
<dbReference type="InterPro" id="IPR015943">
    <property type="entry name" value="WD40/YVTN_repeat-like_dom_sf"/>
</dbReference>
<dbReference type="InterPro" id="IPR001680">
    <property type="entry name" value="WD40_rpt"/>
</dbReference>
<feature type="repeat" description="WD" evidence="3">
    <location>
        <begin position="1555"/>
        <end position="1596"/>
    </location>
</feature>
<dbReference type="InterPro" id="IPR056884">
    <property type="entry name" value="NPHP3-like_N"/>
</dbReference>
<evidence type="ECO:0000256" key="1">
    <source>
        <dbReference type="ARBA" id="ARBA00022574"/>
    </source>
</evidence>
<dbReference type="PROSITE" id="PS50294">
    <property type="entry name" value="WD_REPEATS_REGION"/>
    <property type="match status" value="13"/>
</dbReference>
<dbReference type="InterPro" id="IPR036322">
    <property type="entry name" value="WD40_repeat_dom_sf"/>
</dbReference>
<feature type="repeat" description="WD" evidence="3">
    <location>
        <begin position="1401"/>
        <end position="1436"/>
    </location>
</feature>
<dbReference type="InterPro" id="IPR000008">
    <property type="entry name" value="C2_dom"/>
</dbReference>
<feature type="repeat" description="WD" evidence="3">
    <location>
        <begin position="1598"/>
        <end position="1630"/>
    </location>
</feature>
<gene>
    <name evidence="7" type="ORF">FIBSPDRAFT_823938</name>
</gene>
<feature type="repeat" description="WD" evidence="3">
    <location>
        <begin position="1640"/>
        <end position="1665"/>
    </location>
</feature>
<feature type="region of interest" description="Disordered" evidence="4">
    <location>
        <begin position="140"/>
        <end position="172"/>
    </location>
</feature>
<evidence type="ECO:0000256" key="3">
    <source>
        <dbReference type="PROSITE-ProRule" id="PRU00221"/>
    </source>
</evidence>
<dbReference type="SUPFAM" id="SSF50978">
    <property type="entry name" value="WD40 repeat-like"/>
    <property type="match status" value="2"/>
</dbReference>
<dbReference type="Gene3D" id="2.130.10.10">
    <property type="entry name" value="YVTN repeat-like/Quinoprotein amine dehydrogenase"/>
    <property type="match status" value="6"/>
</dbReference>
<feature type="compositionally biased region" description="Polar residues" evidence="4">
    <location>
        <begin position="302"/>
        <end position="335"/>
    </location>
</feature>
<dbReference type="Pfam" id="PF24883">
    <property type="entry name" value="NPHP3_N"/>
    <property type="match status" value="1"/>
</dbReference>
<dbReference type="PANTHER" id="PTHR19848:SF8">
    <property type="entry name" value="F-BOX AND WD REPEAT DOMAIN CONTAINING 7"/>
    <property type="match status" value="1"/>
</dbReference>
<dbReference type="PROSITE" id="PS50082">
    <property type="entry name" value="WD_REPEATS_2"/>
    <property type="match status" value="14"/>
</dbReference>
<dbReference type="SUPFAM" id="SSF49562">
    <property type="entry name" value="C2 domain (Calcium/lipid-binding domain, CaLB)"/>
    <property type="match status" value="1"/>
</dbReference>
<feature type="repeat" description="WD" evidence="3">
    <location>
        <begin position="1444"/>
        <end position="1487"/>
    </location>
</feature>
<evidence type="ECO:0000313" key="7">
    <source>
        <dbReference type="EMBL" id="KZP23041.1"/>
    </source>
</evidence>
<dbReference type="InterPro" id="IPR019775">
    <property type="entry name" value="WD40_repeat_CS"/>
</dbReference>
<dbReference type="PROSITE" id="PS50004">
    <property type="entry name" value="C2"/>
    <property type="match status" value="1"/>
</dbReference>
<keyword evidence="1 3" id="KW-0853">WD repeat</keyword>
<feature type="repeat" description="WD" evidence="3">
    <location>
        <begin position="1230"/>
        <end position="1271"/>
    </location>
</feature>
<dbReference type="PANTHER" id="PTHR19848">
    <property type="entry name" value="WD40 REPEAT PROTEIN"/>
    <property type="match status" value="1"/>
</dbReference>
<evidence type="ECO:0000313" key="8">
    <source>
        <dbReference type="Proteomes" id="UP000076532"/>
    </source>
</evidence>
<dbReference type="Pfam" id="PF00400">
    <property type="entry name" value="WD40"/>
    <property type="match status" value="9"/>
</dbReference>
<dbReference type="SMART" id="SM00320">
    <property type="entry name" value="WD40"/>
    <property type="match status" value="14"/>
</dbReference>
<protein>
    <submittedName>
        <fullName evidence="7">WD40 repeat-like protein</fullName>
    </submittedName>
</protein>
<dbReference type="InterPro" id="IPR007111">
    <property type="entry name" value="NACHT_NTPase"/>
</dbReference>
<feature type="region of interest" description="Disordered" evidence="4">
    <location>
        <begin position="279"/>
        <end position="375"/>
    </location>
</feature>
<dbReference type="InterPro" id="IPR027417">
    <property type="entry name" value="P-loop_NTPase"/>
</dbReference>
<feature type="domain" description="C2" evidence="5">
    <location>
        <begin position="1"/>
        <end position="114"/>
    </location>
</feature>
<accession>A0A166LK37</accession>
<name>A0A166LK37_9AGAM</name>
<feature type="repeat" description="WD" evidence="3">
    <location>
        <begin position="1680"/>
        <end position="1721"/>
    </location>
</feature>
<dbReference type="InterPro" id="IPR020472">
    <property type="entry name" value="WD40_PAC1"/>
</dbReference>
<feature type="repeat" description="WD" evidence="3">
    <location>
        <begin position="1512"/>
        <end position="1553"/>
    </location>
</feature>
<keyword evidence="8" id="KW-1185">Reference proteome</keyword>